<accession>A0ABM6I1U6</accession>
<keyword evidence="6" id="KW-0449">Lipoprotein</keyword>
<comment type="subcellular location">
    <subcellularLocation>
        <location evidence="1">Cell outer membrane</location>
        <topology evidence="1">Lipid-anchor</topology>
    </subcellularLocation>
</comment>
<evidence type="ECO:0000256" key="6">
    <source>
        <dbReference type="ARBA" id="ARBA00023288"/>
    </source>
</evidence>
<dbReference type="Proteomes" id="UP000188174">
    <property type="component" value="Chromosome"/>
</dbReference>
<keyword evidence="2 7" id="KW-0732">Signal</keyword>
<keyword evidence="9" id="KW-1185">Reference proteome</keyword>
<keyword evidence="4" id="KW-0564">Palmitate</keyword>
<evidence type="ECO:0000256" key="3">
    <source>
        <dbReference type="ARBA" id="ARBA00023136"/>
    </source>
</evidence>
<evidence type="ECO:0000256" key="1">
    <source>
        <dbReference type="ARBA" id="ARBA00004459"/>
    </source>
</evidence>
<dbReference type="InterPro" id="IPR032831">
    <property type="entry name" value="LptM_cons"/>
</dbReference>
<evidence type="ECO:0000313" key="9">
    <source>
        <dbReference type="Proteomes" id="UP000188174"/>
    </source>
</evidence>
<dbReference type="EMBL" id="CP019630">
    <property type="protein sequence ID" value="AQQ04337.1"/>
    <property type="molecule type" value="Genomic_DNA"/>
</dbReference>
<name>A0ABM6I1U6_9HYPH</name>
<reference evidence="8 9" key="1">
    <citation type="submission" date="2017-02" db="EMBL/GenBank/DDBJ databases">
        <authorList>
            <person name="Jeong S."/>
        </authorList>
    </citation>
    <scope>NUCLEOTIDE SEQUENCE [LARGE SCALE GENOMIC DNA]</scope>
    <source>
        <strain evidence="8 9">RMAR6-6</strain>
    </source>
</reference>
<dbReference type="PROSITE" id="PS51257">
    <property type="entry name" value="PROKAR_LIPOPROTEIN"/>
    <property type="match status" value="1"/>
</dbReference>
<keyword evidence="5" id="KW-0998">Cell outer membrane</keyword>
<evidence type="ECO:0000256" key="5">
    <source>
        <dbReference type="ARBA" id="ARBA00023237"/>
    </source>
</evidence>
<protein>
    <recommendedName>
        <fullName evidence="10">Lipoprotein</fullName>
    </recommendedName>
</protein>
<dbReference type="NCBIfam" id="NF047847">
    <property type="entry name" value="SS_mature_LptM"/>
    <property type="match status" value="1"/>
</dbReference>
<evidence type="ECO:0000256" key="7">
    <source>
        <dbReference type="SAM" id="SignalP"/>
    </source>
</evidence>
<evidence type="ECO:0000256" key="4">
    <source>
        <dbReference type="ARBA" id="ARBA00023139"/>
    </source>
</evidence>
<evidence type="ECO:0000256" key="2">
    <source>
        <dbReference type="ARBA" id="ARBA00022729"/>
    </source>
</evidence>
<evidence type="ECO:0008006" key="10">
    <source>
        <dbReference type="Google" id="ProtNLM"/>
    </source>
</evidence>
<keyword evidence="3" id="KW-0472">Membrane</keyword>
<organism evidence="8 9">
    <name type="scientific">Roseibium algicola</name>
    <dbReference type="NCBI Taxonomy" id="2857014"/>
    <lineage>
        <taxon>Bacteria</taxon>
        <taxon>Pseudomonadati</taxon>
        <taxon>Pseudomonadota</taxon>
        <taxon>Alphaproteobacteria</taxon>
        <taxon>Hyphomicrobiales</taxon>
        <taxon>Stappiaceae</taxon>
        <taxon>Roseibium</taxon>
    </lineage>
</organism>
<sequence length="71" mass="7505">MMVMTMRFKTLALVGLCLSVTLAGCGRKGGLENPGVPVQQADAAVDPAVAAPVQPEAPQSDKPFFLDFMIR</sequence>
<gene>
    <name evidence="8" type="ORF">B0E33_12665</name>
</gene>
<evidence type="ECO:0000313" key="8">
    <source>
        <dbReference type="EMBL" id="AQQ04337.1"/>
    </source>
</evidence>
<feature type="signal peptide" evidence="7">
    <location>
        <begin position="1"/>
        <end position="23"/>
    </location>
</feature>
<proteinExistence type="predicted"/>
<feature type="chain" id="PRO_5046772147" description="Lipoprotein" evidence="7">
    <location>
        <begin position="24"/>
        <end position="71"/>
    </location>
</feature>